<dbReference type="EMBL" id="LJYW01000001">
    <property type="protein sequence ID" value="KPL55417.1"/>
    <property type="molecule type" value="Genomic_DNA"/>
</dbReference>
<dbReference type="AlphaFoldDB" id="A0A0N8GFW0"/>
<sequence>MIHTSYPVLEESDEFIRIQSGNGVFIAGQLFEENAPEFSPEAVSRHVRQLLDAADASKPNLLISSEFFSQAVPQRMAHLLELLRSHARTVEILVFVRPFDLLCWSGYHQKVKRRSLSDEFDETFFEDYGEKTIKQISMIGNLPNPVHILDYRRHGLLGVLMEALAENSRLEFDFEEQTVNRSLTGPELRLLRTINAVFRDNGLAKRISDRWIYASPEAVSDKQEFDRTPILDAFRRLVASNSDRLASETCRALIRRLVPDDRTASVGHAAAGQHLALDGPQDAGADNADLLRMALEEIAKLSKPDQDIRRYTQSLTPTREAFDPVHYLLLNRDVLAAGVDPVTHYRQSGRRKGRYSAYSTVSALFD</sequence>
<protein>
    <submittedName>
        <fullName evidence="1">Uncharacterized protein</fullName>
    </submittedName>
</protein>
<keyword evidence="2" id="KW-1185">Reference proteome</keyword>
<reference evidence="1 2" key="1">
    <citation type="submission" date="2015-09" db="EMBL/GenBank/DDBJ databases">
        <authorList>
            <consortium name="Swine Surveillance"/>
        </authorList>
    </citation>
    <scope>NUCLEOTIDE SEQUENCE [LARGE SCALE GENOMIC DNA]</scope>
    <source>
        <strain evidence="1 2">16</strain>
    </source>
</reference>
<proteinExistence type="predicted"/>
<evidence type="ECO:0000313" key="2">
    <source>
        <dbReference type="Proteomes" id="UP000048984"/>
    </source>
</evidence>
<organism evidence="1 2">
    <name type="scientific">Prosthecodimorpha hirschii</name>
    <dbReference type="NCBI Taxonomy" id="665126"/>
    <lineage>
        <taxon>Bacteria</taxon>
        <taxon>Pseudomonadati</taxon>
        <taxon>Pseudomonadota</taxon>
        <taxon>Alphaproteobacteria</taxon>
        <taxon>Hyphomicrobiales</taxon>
        <taxon>Ancalomicrobiaceae</taxon>
        <taxon>Prosthecodimorpha</taxon>
    </lineage>
</organism>
<name>A0A0N8GFW0_9HYPH</name>
<accession>A0A0N8GFW0</accession>
<comment type="caution">
    <text evidence="1">The sequence shown here is derived from an EMBL/GenBank/DDBJ whole genome shotgun (WGS) entry which is preliminary data.</text>
</comment>
<dbReference type="Proteomes" id="UP000048984">
    <property type="component" value="Unassembled WGS sequence"/>
</dbReference>
<reference evidence="1 2" key="2">
    <citation type="submission" date="2015-10" db="EMBL/GenBank/DDBJ databases">
        <title>Draft Genome Sequence of Prosthecomicrobium hirschii ATCC 27832.</title>
        <authorList>
            <person name="Daniel J."/>
            <person name="Givan S.A."/>
            <person name="Brun Y.V."/>
            <person name="Brown P.J."/>
        </authorList>
    </citation>
    <scope>NUCLEOTIDE SEQUENCE [LARGE SCALE GENOMIC DNA]</scope>
    <source>
        <strain evidence="1 2">16</strain>
    </source>
</reference>
<gene>
    <name evidence="1" type="ORF">ABB55_26910</name>
</gene>
<evidence type="ECO:0000313" key="1">
    <source>
        <dbReference type="EMBL" id="KPL55417.1"/>
    </source>
</evidence>